<evidence type="ECO:0000313" key="2">
    <source>
        <dbReference type="EMBL" id="QCP49163.1"/>
    </source>
</evidence>
<keyword evidence="1" id="KW-0732">Signal</keyword>
<feature type="signal peptide" evidence="1">
    <location>
        <begin position="1"/>
        <end position="20"/>
    </location>
</feature>
<name>A0A4P8IQ31_9BURK</name>
<gene>
    <name evidence="2" type="ORF">FAZ95_08215</name>
</gene>
<dbReference type="AlphaFoldDB" id="A0A4P8IQ31"/>
<proteinExistence type="predicted"/>
<dbReference type="EMBL" id="CP040077">
    <property type="protein sequence ID" value="QCP49163.1"/>
    <property type="molecule type" value="Genomic_DNA"/>
</dbReference>
<evidence type="ECO:0000256" key="1">
    <source>
        <dbReference type="SAM" id="SignalP"/>
    </source>
</evidence>
<dbReference type="KEGG" id="tvl:FAZ95_08215"/>
<protein>
    <submittedName>
        <fullName evidence="2">Uncharacterized protein</fullName>
    </submittedName>
</protein>
<sequence length="159" mass="16551">MAVPPAAAMPAAAAAMPVAAAVPAAPATAVAAPPAADADRDGRSSPIRVAVVGGVGRVRRIVRGVRRIVRGGCVVVAAWNIRDGVLRGRCLRIGGGRRRRRLVRRRRMGCGARRGRDRHRLLRCGSGHGRIVVAAVWIVSVGSVVASGQRHGAGKCRRG</sequence>
<feature type="chain" id="PRO_5020543031" evidence="1">
    <location>
        <begin position="21"/>
        <end position="159"/>
    </location>
</feature>
<reference evidence="2 3" key="1">
    <citation type="submission" date="2019-05" db="EMBL/GenBank/DDBJ databases">
        <title>Burkholderia sp. DHOD12, isolated from subtropical forest soil.</title>
        <authorList>
            <person name="Gao Z.-H."/>
            <person name="Qiu L.-H."/>
        </authorList>
    </citation>
    <scope>NUCLEOTIDE SEQUENCE [LARGE SCALE GENOMIC DNA]</scope>
    <source>
        <strain evidence="2 3">DHOD12</strain>
    </source>
</reference>
<organism evidence="2 3">
    <name type="scientific">Trinickia violacea</name>
    <dbReference type="NCBI Taxonomy" id="2571746"/>
    <lineage>
        <taxon>Bacteria</taxon>
        <taxon>Pseudomonadati</taxon>
        <taxon>Pseudomonadota</taxon>
        <taxon>Betaproteobacteria</taxon>
        <taxon>Burkholderiales</taxon>
        <taxon>Burkholderiaceae</taxon>
        <taxon>Trinickia</taxon>
    </lineage>
</organism>
<accession>A0A4P8IQ31</accession>
<evidence type="ECO:0000313" key="3">
    <source>
        <dbReference type="Proteomes" id="UP000298656"/>
    </source>
</evidence>
<keyword evidence="3" id="KW-1185">Reference proteome</keyword>
<dbReference type="Proteomes" id="UP000298656">
    <property type="component" value="Chromosome 1"/>
</dbReference>